<name>A0ABS6Z0Q6_9ACTN</name>
<reference evidence="1 2" key="1">
    <citation type="submission" date="2019-12" db="EMBL/GenBank/DDBJ databases">
        <title>Genome sequence of Streptomyces bambusae.</title>
        <authorList>
            <person name="Bansal K."/>
            <person name="Choksket S."/>
            <person name="Korpole S."/>
            <person name="Patil P.B."/>
        </authorList>
    </citation>
    <scope>NUCLEOTIDE SEQUENCE [LARGE SCALE GENOMIC DNA]</scope>
    <source>
        <strain evidence="1 2">SK60</strain>
    </source>
</reference>
<sequence length="272" mass="28565">MWQAEVAAPAGIVYGLLADAARRPLYCPSAVHVERLPGSDGVRDELQVWCVAGLLDTADTAGGAGVIEAGGAVGGRAGAEAGGGVRAVGERRVLDPARRRIDCAAGTWQVDAPAPDRARVTLAGGSAAAWHDARELLALAAHWERLDELVLTFEDSARVAAAPGATYERLAARAGQWPYRVCLPASGRIVGKRPQPADGPLAAHTGVWCVDGDGLVRVRHSVVLRPAALGAQDPGAVRASVRRELGRQSRDLLTAVRQEAERDGRRLKINVV</sequence>
<comment type="caution">
    <text evidence="1">The sequence shown here is derived from an EMBL/GenBank/DDBJ whole genome shotgun (WGS) entry which is preliminary data.</text>
</comment>
<organism evidence="1 2">
    <name type="scientific">Streptomyces bambusae</name>
    <dbReference type="NCBI Taxonomy" id="1550616"/>
    <lineage>
        <taxon>Bacteria</taxon>
        <taxon>Bacillati</taxon>
        <taxon>Actinomycetota</taxon>
        <taxon>Actinomycetes</taxon>
        <taxon>Kitasatosporales</taxon>
        <taxon>Streptomycetaceae</taxon>
        <taxon>Streptomyces</taxon>
    </lineage>
</organism>
<dbReference type="Proteomes" id="UP000812013">
    <property type="component" value="Unassembled WGS sequence"/>
</dbReference>
<dbReference type="Gene3D" id="3.30.530.20">
    <property type="match status" value="2"/>
</dbReference>
<dbReference type="InterPro" id="IPR023393">
    <property type="entry name" value="START-like_dom_sf"/>
</dbReference>
<accession>A0ABS6Z0Q6</accession>
<gene>
    <name evidence="1" type="ORF">GPJ59_05325</name>
</gene>
<evidence type="ECO:0000313" key="1">
    <source>
        <dbReference type="EMBL" id="MBW5481318.1"/>
    </source>
</evidence>
<protein>
    <submittedName>
        <fullName evidence="1">Uncharacterized protein</fullName>
    </submittedName>
</protein>
<keyword evidence="2" id="KW-1185">Reference proteome</keyword>
<proteinExistence type="predicted"/>
<dbReference type="RefSeq" id="WP_219665205.1">
    <property type="nucleotide sequence ID" value="NZ_WTFF01000018.1"/>
</dbReference>
<evidence type="ECO:0000313" key="2">
    <source>
        <dbReference type="Proteomes" id="UP000812013"/>
    </source>
</evidence>
<dbReference type="EMBL" id="WTFF01000018">
    <property type="protein sequence ID" value="MBW5481318.1"/>
    <property type="molecule type" value="Genomic_DNA"/>
</dbReference>